<keyword evidence="1 4" id="KW-0808">Transferase</keyword>
<dbReference type="Gene3D" id="3.40.630.30">
    <property type="match status" value="1"/>
</dbReference>
<gene>
    <name evidence="4" type="primary">yycN</name>
    <name evidence="4" type="ORF">Lery_1777</name>
</gene>
<dbReference type="PROSITE" id="PS51186">
    <property type="entry name" value="GNAT"/>
    <property type="match status" value="1"/>
</dbReference>
<keyword evidence="5" id="KW-1185">Reference proteome</keyword>
<comment type="caution">
    <text evidence="4">The sequence shown here is derived from an EMBL/GenBank/DDBJ whole genome shotgun (WGS) entry which is preliminary data.</text>
</comment>
<dbReference type="SUPFAM" id="SSF55729">
    <property type="entry name" value="Acyl-CoA N-acyltransferases (Nat)"/>
    <property type="match status" value="1"/>
</dbReference>
<evidence type="ECO:0000256" key="2">
    <source>
        <dbReference type="ARBA" id="ARBA00023315"/>
    </source>
</evidence>
<dbReference type="CDD" id="cd04301">
    <property type="entry name" value="NAT_SF"/>
    <property type="match status" value="1"/>
</dbReference>
<dbReference type="RefSeq" id="WP_058526920.1">
    <property type="nucleotide sequence ID" value="NZ_CAAAHY010000012.1"/>
</dbReference>
<dbReference type="InterPro" id="IPR016181">
    <property type="entry name" value="Acyl_CoA_acyltransferase"/>
</dbReference>
<dbReference type="InterPro" id="IPR050680">
    <property type="entry name" value="YpeA/RimI_acetyltransf"/>
</dbReference>
<name>A0A0W0TM27_LEGER</name>
<dbReference type="PANTHER" id="PTHR43420">
    <property type="entry name" value="ACETYLTRANSFERASE"/>
    <property type="match status" value="1"/>
</dbReference>
<dbReference type="STRING" id="448.Lery_1777"/>
<dbReference type="EMBL" id="LNYA01000028">
    <property type="protein sequence ID" value="KTC96571.1"/>
    <property type="molecule type" value="Genomic_DNA"/>
</dbReference>
<evidence type="ECO:0000259" key="3">
    <source>
        <dbReference type="PROSITE" id="PS51186"/>
    </source>
</evidence>
<reference evidence="4 5" key="1">
    <citation type="submission" date="2015-11" db="EMBL/GenBank/DDBJ databases">
        <title>Genomic analysis of 38 Legionella species identifies large and diverse effector repertoires.</title>
        <authorList>
            <person name="Burstein D."/>
            <person name="Amaro F."/>
            <person name="Zusman T."/>
            <person name="Lifshitz Z."/>
            <person name="Cohen O."/>
            <person name="Gilbert J.A."/>
            <person name="Pupko T."/>
            <person name="Shuman H.A."/>
            <person name="Segal G."/>
        </authorList>
    </citation>
    <scope>NUCLEOTIDE SEQUENCE [LARGE SCALE GENOMIC DNA]</scope>
    <source>
        <strain evidence="4 5">SE-32A-C8</strain>
    </source>
</reference>
<dbReference type="EC" id="2.3.1.-" evidence="4"/>
<sequence>MNFTIIPIREEYIDSYWQALDSVAREQKYLAFLKGPPLEMTRDFVKQNLKGNWPHLIALHEEEVIGWCDISSLDRPVFAHIGSLGIGVRAAFRGLGVGKALLAEALKQAREKGLTRIELTVREHNKTARALYQQFGFVVEGIHKNAVCIDGRYENHLSMALLYA</sequence>
<keyword evidence="2 4" id="KW-0012">Acyltransferase</keyword>
<dbReference type="OrthoDB" id="5419426at2"/>
<dbReference type="Proteomes" id="UP000054773">
    <property type="component" value="Unassembled WGS sequence"/>
</dbReference>
<dbReference type="PATRIC" id="fig|448.7.peg.1858"/>
<proteinExistence type="predicted"/>
<dbReference type="AlphaFoldDB" id="A0A0W0TM27"/>
<dbReference type="InterPro" id="IPR000182">
    <property type="entry name" value="GNAT_dom"/>
</dbReference>
<evidence type="ECO:0000313" key="4">
    <source>
        <dbReference type="EMBL" id="KTC96571.1"/>
    </source>
</evidence>
<accession>A0A0W0TM27</accession>
<feature type="domain" description="N-acetyltransferase" evidence="3">
    <location>
        <begin position="3"/>
        <end position="164"/>
    </location>
</feature>
<protein>
    <submittedName>
        <fullName evidence="4">Putative N-acetyltransferase YycN</fullName>
        <ecNumber evidence="4">2.3.1.-</ecNumber>
    </submittedName>
</protein>
<dbReference type="GO" id="GO:0016747">
    <property type="term" value="F:acyltransferase activity, transferring groups other than amino-acyl groups"/>
    <property type="evidence" value="ECO:0007669"/>
    <property type="project" value="InterPro"/>
</dbReference>
<evidence type="ECO:0000313" key="5">
    <source>
        <dbReference type="Proteomes" id="UP000054773"/>
    </source>
</evidence>
<evidence type="ECO:0000256" key="1">
    <source>
        <dbReference type="ARBA" id="ARBA00022679"/>
    </source>
</evidence>
<dbReference type="Pfam" id="PF00583">
    <property type="entry name" value="Acetyltransf_1"/>
    <property type="match status" value="1"/>
</dbReference>
<organism evidence="4 5">
    <name type="scientific">Legionella erythra</name>
    <dbReference type="NCBI Taxonomy" id="448"/>
    <lineage>
        <taxon>Bacteria</taxon>
        <taxon>Pseudomonadati</taxon>
        <taxon>Pseudomonadota</taxon>
        <taxon>Gammaproteobacteria</taxon>
        <taxon>Legionellales</taxon>
        <taxon>Legionellaceae</taxon>
        <taxon>Legionella</taxon>
    </lineage>
</organism>